<sequence>MSGTRGQALRWLPLAGNLALGLLVAFGLGLGALAWRLAQGPLEVPPLARRIEAAANASLAGSRLEIGSAAIAWEGFRGGTAAPLDIVLDDVRLLDAEGATQVELPDAAVTLSARALLRGMVAPATIELRRPRVLALLRPDGSLGLTLHPPAEVAGPAPAGAGPDALGLLAELMQPASEGAAHAALRRIRVNGGEIILSEVATGRRWTLAEPRLDLRRAAAGGLAGEGSAMFRSGAIRVPVRLSGEASGTPMVLTARIGLPALRPAELADIWPPLAPLAVLDAPVALTAGGTFDATGRPARLEIGLDGGAGSLALGDARLPIDRLAARLEGGSRALRLSEARLVIGGPSGPALTATGEARFQDGGWGASLDLGFEPVRAGEVPGLWPAELAPVARAAALRVVPAGRLRDLRLRLQLGAPEALDRVTVQQARLAFGLDEAVLDLGASGRIAAESLELAAMLTPDMVQLDRAVLRLPSGAMPPATAGPLLSASGSAERRDGAWRGSLGLTLDAVGFAELAAYWPEGVVPGARDWITRNVTAGSVRNGRWRLEAEAPETLDALHITGFSGTAEASEATVHWLRPIPPVRGVSGKAEFALNEVSLRSRSGRQMLSDSARSGIEVREASVRFLNLDASPGNAEVTVQLVGPLADALTILRHPRLKLFERRKLELAVAAGQVDARLAVGFPLWSELPMEELRISAEARIAEARLPGALLDQTLDHASFDLSVNTDALKANGQAVLLGAPVRLGVEMDFRSGPASQVTERATLTGRLDQRQLGTLGFDTLGLLDGPVAVDARSEKRRNGQGSVALRGDLRDARLLLDVLAWRKPAGAPGQAEATLRMQGEALVAAEGIRLEAPELAMRGSASFGTRSRLERINLTEAAVGASRFGGEVQRPEQPGGPWRAMLRGPVFDLRPALRGPDRPEPATSAAAEDPGPPLALDLGFERVTMGEGRNMYGVHATARMDGRGLLREGRANGRTAATAGPASGFGAALTPRGVQRHLQLTAEDGGALLHALDLVESIRGGRLTVDARYLDLRPGAPLTGTAELDQFVVRDAPAAAKLLQAMTLYGLVEAVQGGGGLVFSRLIAPFTLTPEALELSDARAFSASLGVTAKGRIRRAGGVAEIEGTIVPAYMFNTLLGNIPLLGRLFSPEAGGGVFAGTYRVQGPLADPQVTVNPLAALTPGFLRGLFGLGQPAERGAAPAR</sequence>
<dbReference type="EMBL" id="JACOMF010000018">
    <property type="protein sequence ID" value="MBC4016741.1"/>
    <property type="molecule type" value="Genomic_DNA"/>
</dbReference>
<dbReference type="AlphaFoldDB" id="A0A9X0QZA8"/>
<accession>A0A9X0QZA8</accession>
<dbReference type="InterPro" id="IPR025263">
    <property type="entry name" value="YhdP_central"/>
</dbReference>
<feature type="domain" description="YhdP central" evidence="3">
    <location>
        <begin position="501"/>
        <end position="847"/>
    </location>
</feature>
<comment type="caution">
    <text evidence="4">The sequence shown here is derived from an EMBL/GenBank/DDBJ whole genome shotgun (WGS) entry which is preliminary data.</text>
</comment>
<proteinExistence type="predicted"/>
<dbReference type="Pfam" id="PF13116">
    <property type="entry name" value="YhdP"/>
    <property type="match status" value="1"/>
</dbReference>
<reference evidence="4" key="1">
    <citation type="submission" date="2020-08" db="EMBL/GenBank/DDBJ databases">
        <authorList>
            <person name="Hu Y."/>
            <person name="Nguyen S.V."/>
            <person name="Li F."/>
            <person name="Fanning S."/>
        </authorList>
    </citation>
    <scope>NUCLEOTIDE SEQUENCE</scope>
    <source>
        <strain evidence="4">SYSU D8009</strain>
    </source>
</reference>
<evidence type="ECO:0000313" key="5">
    <source>
        <dbReference type="Proteomes" id="UP000600101"/>
    </source>
</evidence>
<evidence type="ECO:0000313" key="4">
    <source>
        <dbReference type="EMBL" id="MBC4016741.1"/>
    </source>
</evidence>
<feature type="region of interest" description="Disordered" evidence="1">
    <location>
        <begin position="914"/>
        <end position="936"/>
    </location>
</feature>
<keyword evidence="2" id="KW-1133">Transmembrane helix</keyword>
<keyword evidence="2" id="KW-0812">Transmembrane</keyword>
<evidence type="ECO:0000256" key="2">
    <source>
        <dbReference type="SAM" id="Phobius"/>
    </source>
</evidence>
<evidence type="ECO:0000259" key="3">
    <source>
        <dbReference type="Pfam" id="PF13116"/>
    </source>
</evidence>
<feature type="transmembrane region" description="Helical" evidence="2">
    <location>
        <begin position="12"/>
        <end position="35"/>
    </location>
</feature>
<evidence type="ECO:0000256" key="1">
    <source>
        <dbReference type="SAM" id="MobiDB-lite"/>
    </source>
</evidence>
<dbReference type="RefSeq" id="WP_186771508.1">
    <property type="nucleotide sequence ID" value="NZ_JACOMF010000018.1"/>
</dbReference>
<name>A0A9X0QZA8_9PROT</name>
<dbReference type="Proteomes" id="UP000600101">
    <property type="component" value="Unassembled WGS sequence"/>
</dbReference>
<keyword evidence="2" id="KW-0472">Membrane</keyword>
<organism evidence="4 5">
    <name type="scientific">Siccirubricoccus deserti</name>
    <dbReference type="NCBI Taxonomy" id="2013562"/>
    <lineage>
        <taxon>Bacteria</taxon>
        <taxon>Pseudomonadati</taxon>
        <taxon>Pseudomonadota</taxon>
        <taxon>Alphaproteobacteria</taxon>
        <taxon>Acetobacterales</taxon>
        <taxon>Roseomonadaceae</taxon>
        <taxon>Siccirubricoccus</taxon>
    </lineage>
</organism>
<keyword evidence="5" id="KW-1185">Reference proteome</keyword>
<gene>
    <name evidence="4" type="ORF">H7965_15570</name>
</gene>
<protein>
    <submittedName>
        <fullName evidence="4">DUF3971 domain-containing protein</fullName>
    </submittedName>
</protein>